<name>A0A7Y9XVL1_9SPHN</name>
<evidence type="ECO:0000256" key="12">
    <source>
        <dbReference type="RuleBase" id="RU003357"/>
    </source>
</evidence>
<dbReference type="SUPFAM" id="SSF56935">
    <property type="entry name" value="Porins"/>
    <property type="match status" value="1"/>
</dbReference>
<dbReference type="InterPro" id="IPR012910">
    <property type="entry name" value="Plug_dom"/>
</dbReference>
<dbReference type="InterPro" id="IPR037066">
    <property type="entry name" value="Plug_dom_sf"/>
</dbReference>
<dbReference type="GO" id="GO:0006811">
    <property type="term" value="P:monoatomic ion transport"/>
    <property type="evidence" value="ECO:0007669"/>
    <property type="project" value="UniProtKB-KW"/>
</dbReference>
<evidence type="ECO:0000256" key="7">
    <source>
        <dbReference type="ARBA" id="ARBA00023077"/>
    </source>
</evidence>
<dbReference type="PROSITE" id="PS01156">
    <property type="entry name" value="TONB_DEPENDENT_REC_2"/>
    <property type="match status" value="1"/>
</dbReference>
<dbReference type="Proteomes" id="UP000522081">
    <property type="component" value="Unassembled WGS sequence"/>
</dbReference>
<dbReference type="InterPro" id="IPR010917">
    <property type="entry name" value="TonB_rcpt_CS"/>
</dbReference>
<dbReference type="GO" id="GO:0009279">
    <property type="term" value="C:cell outer membrane"/>
    <property type="evidence" value="ECO:0007669"/>
    <property type="project" value="UniProtKB-SubCell"/>
</dbReference>
<dbReference type="AlphaFoldDB" id="A0A7Y9XVL1"/>
<gene>
    <name evidence="16" type="ORF">FHS75_001671</name>
</gene>
<sequence length="620" mass="66016">MKYLAILSTSLVVAQPALAQGASENEITVVAAGLPQQVDRTGQSISIVGAEEIEAVQGPDLSRVLERLPGVTLTRNGGLGGFTGLRVRGANAEQVLVLVDGIRVADVAAPGGGYDFGNLAASGLEKVELLRGSNSVVWGSEAIGGVVALTSKKIEGVEAAAEYGARDSFDGQVNGGIAGDGYGLSAGGGYTRTDGFSQAAVGTEPDGWRQWRAHGRGYIGLTDRLTAKAAARYSDSRLDIDGYPAPDYTFADTPEFQQSREMNARAGLDYVDETLVLDGGFQLSDTRREYVDPTFGPAPYYATKGRAERAEIKGNWTPIGLVRIDFGADHEWSRFADSDGTEKARLASGHVLAGWYGRGFALAAGLRIDDHSRFGSEWTFGANGSYALSPDLRLRASYGEGFKVPTLYQLFSDYGNGALAPERSKSYDAGIEYGNRNGRFHAALTAFRRDTANLIDYVSCFSVADPLCEDGRFGFYANVGKARAQGIEIELAAQLSERFRAQAAYTLLDAADRTPGGASRGNELARRPRHAVTVSADWHSPLAGLTLGGDVRMVSDSFDDAGNFTPIDGHALVTVRASLPVNEAFEIYGRVENLAGVEYRTVAGYGTPGRSAFVGARARF</sequence>
<dbReference type="InterPro" id="IPR036942">
    <property type="entry name" value="Beta-barrel_TonB_sf"/>
</dbReference>
<accession>A0A7Y9XVL1</accession>
<dbReference type="Pfam" id="PF07715">
    <property type="entry name" value="Plug"/>
    <property type="match status" value="1"/>
</dbReference>
<keyword evidence="8 10" id="KW-0472">Membrane</keyword>
<reference evidence="16 17" key="1">
    <citation type="submission" date="2020-07" db="EMBL/GenBank/DDBJ databases">
        <title>Genomic Encyclopedia of Type Strains, Phase IV (KMG-IV): sequencing the most valuable type-strain genomes for metagenomic binning, comparative biology and taxonomic classification.</title>
        <authorList>
            <person name="Goeker M."/>
        </authorList>
    </citation>
    <scope>NUCLEOTIDE SEQUENCE [LARGE SCALE GENOMIC DNA]</scope>
    <source>
        <strain evidence="16 17">DSM 29043</strain>
    </source>
</reference>
<organism evidence="16 17">
    <name type="scientific">Novosphingobium marinum</name>
    <dbReference type="NCBI Taxonomy" id="1514948"/>
    <lineage>
        <taxon>Bacteria</taxon>
        <taxon>Pseudomonadati</taxon>
        <taxon>Pseudomonadota</taxon>
        <taxon>Alphaproteobacteria</taxon>
        <taxon>Sphingomonadales</taxon>
        <taxon>Sphingomonadaceae</taxon>
        <taxon>Novosphingobium</taxon>
    </lineage>
</organism>
<dbReference type="RefSeq" id="WP_179407210.1">
    <property type="nucleotide sequence ID" value="NZ_BMGF01000002.1"/>
</dbReference>
<keyword evidence="4 10" id="KW-0812">Transmembrane</keyword>
<dbReference type="CDD" id="cd01347">
    <property type="entry name" value="ligand_gated_channel"/>
    <property type="match status" value="1"/>
</dbReference>
<evidence type="ECO:0000256" key="1">
    <source>
        <dbReference type="ARBA" id="ARBA00004571"/>
    </source>
</evidence>
<evidence type="ECO:0000256" key="8">
    <source>
        <dbReference type="ARBA" id="ARBA00023136"/>
    </source>
</evidence>
<dbReference type="InterPro" id="IPR000531">
    <property type="entry name" value="Beta-barrel_TonB"/>
</dbReference>
<dbReference type="Gene3D" id="2.170.130.10">
    <property type="entry name" value="TonB-dependent receptor, plug domain"/>
    <property type="match status" value="1"/>
</dbReference>
<feature type="domain" description="TonB-dependent receptor plug" evidence="15">
    <location>
        <begin position="39"/>
        <end position="146"/>
    </location>
</feature>
<evidence type="ECO:0000256" key="3">
    <source>
        <dbReference type="ARBA" id="ARBA00022452"/>
    </source>
</evidence>
<keyword evidence="3 10" id="KW-1134">Transmembrane beta strand</keyword>
<dbReference type="Gene3D" id="2.40.170.20">
    <property type="entry name" value="TonB-dependent receptor, beta-barrel domain"/>
    <property type="match status" value="1"/>
</dbReference>
<comment type="subcellular location">
    <subcellularLocation>
        <location evidence="1 10">Cell outer membrane</location>
        <topology evidence="1 10">Multi-pass membrane protein</topology>
    </subcellularLocation>
</comment>
<feature type="signal peptide" evidence="13">
    <location>
        <begin position="1"/>
        <end position="19"/>
    </location>
</feature>
<keyword evidence="6" id="KW-0406">Ion transport</keyword>
<protein>
    <submittedName>
        <fullName evidence="16">Vitamin B12 transporter</fullName>
    </submittedName>
</protein>
<evidence type="ECO:0000256" key="11">
    <source>
        <dbReference type="PROSITE-ProRule" id="PRU10144"/>
    </source>
</evidence>
<keyword evidence="2 10" id="KW-0813">Transport</keyword>
<evidence type="ECO:0000256" key="4">
    <source>
        <dbReference type="ARBA" id="ARBA00022692"/>
    </source>
</evidence>
<dbReference type="GO" id="GO:0015889">
    <property type="term" value="P:cobalamin transport"/>
    <property type="evidence" value="ECO:0007669"/>
    <property type="project" value="TreeGrafter"/>
</dbReference>
<keyword evidence="17" id="KW-1185">Reference proteome</keyword>
<comment type="caution">
    <text evidence="16">The sequence shown here is derived from an EMBL/GenBank/DDBJ whole genome shotgun (WGS) entry which is preliminary data.</text>
</comment>
<evidence type="ECO:0000256" key="9">
    <source>
        <dbReference type="ARBA" id="ARBA00023237"/>
    </source>
</evidence>
<feature type="domain" description="TonB-dependent receptor-like beta-barrel" evidence="14">
    <location>
        <begin position="167"/>
        <end position="594"/>
    </location>
</feature>
<evidence type="ECO:0000313" key="17">
    <source>
        <dbReference type="Proteomes" id="UP000522081"/>
    </source>
</evidence>
<keyword evidence="9 10" id="KW-0998">Cell outer membrane</keyword>
<dbReference type="PANTHER" id="PTHR30069">
    <property type="entry name" value="TONB-DEPENDENT OUTER MEMBRANE RECEPTOR"/>
    <property type="match status" value="1"/>
</dbReference>
<proteinExistence type="inferred from homology"/>
<feature type="chain" id="PRO_5031350358" evidence="13">
    <location>
        <begin position="20"/>
        <end position="620"/>
    </location>
</feature>
<dbReference type="Pfam" id="PF00593">
    <property type="entry name" value="TonB_dep_Rec_b-barrel"/>
    <property type="match status" value="1"/>
</dbReference>
<evidence type="ECO:0000256" key="13">
    <source>
        <dbReference type="SAM" id="SignalP"/>
    </source>
</evidence>
<evidence type="ECO:0000313" key="16">
    <source>
        <dbReference type="EMBL" id="NYH95352.1"/>
    </source>
</evidence>
<keyword evidence="7 12" id="KW-0798">TonB box</keyword>
<dbReference type="InterPro" id="IPR039426">
    <property type="entry name" value="TonB-dep_rcpt-like"/>
</dbReference>
<dbReference type="EMBL" id="JACBZF010000002">
    <property type="protein sequence ID" value="NYH95352.1"/>
    <property type="molecule type" value="Genomic_DNA"/>
</dbReference>
<evidence type="ECO:0000256" key="2">
    <source>
        <dbReference type="ARBA" id="ARBA00022448"/>
    </source>
</evidence>
<evidence type="ECO:0000259" key="15">
    <source>
        <dbReference type="Pfam" id="PF07715"/>
    </source>
</evidence>
<evidence type="ECO:0000256" key="5">
    <source>
        <dbReference type="ARBA" id="ARBA00022729"/>
    </source>
</evidence>
<keyword evidence="5 13" id="KW-0732">Signal</keyword>
<dbReference type="PANTHER" id="PTHR30069:SF53">
    <property type="entry name" value="COLICIN I RECEPTOR-RELATED"/>
    <property type="match status" value="1"/>
</dbReference>
<evidence type="ECO:0000256" key="10">
    <source>
        <dbReference type="PROSITE-ProRule" id="PRU01360"/>
    </source>
</evidence>
<evidence type="ECO:0000256" key="6">
    <source>
        <dbReference type="ARBA" id="ARBA00023065"/>
    </source>
</evidence>
<evidence type="ECO:0000259" key="14">
    <source>
        <dbReference type="Pfam" id="PF00593"/>
    </source>
</evidence>
<comment type="similarity">
    <text evidence="10 12">Belongs to the TonB-dependent receptor family.</text>
</comment>
<feature type="short sequence motif" description="TonB C-terminal box" evidence="11">
    <location>
        <begin position="603"/>
        <end position="620"/>
    </location>
</feature>
<dbReference type="PROSITE" id="PS52016">
    <property type="entry name" value="TONB_DEPENDENT_REC_3"/>
    <property type="match status" value="1"/>
</dbReference>